<keyword evidence="3 7" id="KW-0653">Protein transport</keyword>
<keyword evidence="6 7" id="KW-0472">Membrane</keyword>
<keyword evidence="5 7" id="KW-0811">Translocation</keyword>
<dbReference type="GO" id="GO:0033281">
    <property type="term" value="C:TAT protein transport complex"/>
    <property type="evidence" value="ECO:0007669"/>
    <property type="project" value="UniProtKB-UniRule"/>
</dbReference>
<dbReference type="NCBIfam" id="TIGR00945">
    <property type="entry name" value="tatC"/>
    <property type="match status" value="1"/>
</dbReference>
<reference evidence="8 9" key="1">
    <citation type="submission" date="2019-06" db="EMBL/GenBank/DDBJ databases">
        <title>Whole genome shotgun sequence of Paenarthrobacter aurescens NBRC 12136.</title>
        <authorList>
            <person name="Hosoyama A."/>
            <person name="Uohara A."/>
            <person name="Ohji S."/>
            <person name="Ichikawa N."/>
        </authorList>
    </citation>
    <scope>NUCLEOTIDE SEQUENCE [LARGE SCALE GENOMIC DNA]</scope>
    <source>
        <strain evidence="8 9">NBRC 12136</strain>
    </source>
</reference>
<evidence type="ECO:0000256" key="2">
    <source>
        <dbReference type="ARBA" id="ARBA00022692"/>
    </source>
</evidence>
<keyword evidence="4 7" id="KW-1133">Transmembrane helix</keyword>
<comment type="subcellular location">
    <subcellularLocation>
        <location evidence="7">Cell membrane</location>
        <topology evidence="7">Multi-pass membrane protein</topology>
    </subcellularLocation>
    <subcellularLocation>
        <location evidence="1">Membrane</location>
        <topology evidence="1">Multi-pass membrane protein</topology>
    </subcellularLocation>
</comment>
<keyword evidence="2 7" id="KW-0812">Transmembrane</keyword>
<evidence type="ECO:0000256" key="6">
    <source>
        <dbReference type="ARBA" id="ARBA00023136"/>
    </source>
</evidence>
<keyword evidence="7" id="KW-1003">Cell membrane</keyword>
<evidence type="ECO:0000313" key="9">
    <source>
        <dbReference type="Proteomes" id="UP000317715"/>
    </source>
</evidence>
<dbReference type="OrthoDB" id="9777044at2"/>
<name>A0A4Y3NJX2_PAEAU</name>
<feature type="transmembrane region" description="Helical" evidence="7">
    <location>
        <begin position="28"/>
        <end position="46"/>
    </location>
</feature>
<dbReference type="HAMAP" id="MF_00902">
    <property type="entry name" value="TatC"/>
    <property type="match status" value="1"/>
</dbReference>
<dbReference type="GeneID" id="97301049"/>
<dbReference type="Proteomes" id="UP000317715">
    <property type="component" value="Unassembled WGS sequence"/>
</dbReference>
<proteinExistence type="inferred from homology"/>
<sequence length="278" mass="30350">MVETKGRKANPEARMALLDHLKELRNRLFKAAIGVIVGTVVGFIVYQPLLEALIKPIKDLNEKEGRSATLNFDGVASSFDLMVQVSVFLGVILSSPIWIYQLWAFIVPGLHKKERRLALSFVAAAVPLFIGGVLLAWLVLPNAVRVLTDFTPVGGSNFISAEIYLAFVLRLLLAFGIAFLVPVVLVGLNLAGIVKGKQLIKSWRITIFLVCLFAAMAAPGADAMSMFYLAAPMLILFFAAIGICVLNDRRRERRAIKRAAETEATADIATPATDLENL</sequence>
<dbReference type="GO" id="GO:0065002">
    <property type="term" value="P:intracellular protein transmembrane transport"/>
    <property type="evidence" value="ECO:0007669"/>
    <property type="project" value="TreeGrafter"/>
</dbReference>
<evidence type="ECO:0000313" key="8">
    <source>
        <dbReference type="EMBL" id="GEB19281.1"/>
    </source>
</evidence>
<keyword evidence="9" id="KW-1185">Reference proteome</keyword>
<evidence type="ECO:0000256" key="7">
    <source>
        <dbReference type="HAMAP-Rule" id="MF_00902"/>
    </source>
</evidence>
<dbReference type="AlphaFoldDB" id="A0A4Y3NJX2"/>
<protein>
    <recommendedName>
        <fullName evidence="7">Sec-independent protein translocase protein TatC</fullName>
    </recommendedName>
</protein>
<feature type="transmembrane region" description="Helical" evidence="7">
    <location>
        <begin position="117"/>
        <end position="140"/>
    </location>
</feature>
<comment type="function">
    <text evidence="7">Part of the twin-arginine translocation (Tat) system that transports large folded proteins containing a characteristic twin-arginine motif in their signal peptide across membranes. Together with TatB, TatC is part of a receptor directly interacting with Tat signal peptides.</text>
</comment>
<dbReference type="PANTHER" id="PTHR30371">
    <property type="entry name" value="SEC-INDEPENDENT PROTEIN TRANSLOCASE PROTEIN TATC"/>
    <property type="match status" value="1"/>
</dbReference>
<evidence type="ECO:0000256" key="5">
    <source>
        <dbReference type="ARBA" id="ARBA00023010"/>
    </source>
</evidence>
<feature type="transmembrane region" description="Helical" evidence="7">
    <location>
        <begin position="81"/>
        <end position="105"/>
    </location>
</feature>
<comment type="similarity">
    <text evidence="7">Belongs to the TatC family.</text>
</comment>
<feature type="transmembrane region" description="Helical" evidence="7">
    <location>
        <begin position="163"/>
        <end position="191"/>
    </location>
</feature>
<keyword evidence="7" id="KW-0813">Transport</keyword>
<feature type="transmembrane region" description="Helical" evidence="7">
    <location>
        <begin position="227"/>
        <end position="247"/>
    </location>
</feature>
<dbReference type="RefSeq" id="WP_141283516.1">
    <property type="nucleotide sequence ID" value="NZ_BAAAWK010000001.1"/>
</dbReference>
<accession>A0A4Y3NJX2</accession>
<comment type="caution">
    <text evidence="8">The sequence shown here is derived from an EMBL/GenBank/DDBJ whole genome shotgun (WGS) entry which is preliminary data.</text>
</comment>
<dbReference type="GO" id="GO:0043953">
    <property type="term" value="P:protein transport by the Tat complex"/>
    <property type="evidence" value="ECO:0007669"/>
    <property type="project" value="UniProtKB-UniRule"/>
</dbReference>
<comment type="subunit">
    <text evidence="7">The Tat system comprises two distinct complexes: a TatABC complex, containing multiple copies of TatA, TatB and TatC subunits, and a separate TatA complex, containing only TatA subunits. Substrates initially bind to the TatABC complex, which probably triggers association of the separate TatA complex to form the active translocon.</text>
</comment>
<evidence type="ECO:0000256" key="1">
    <source>
        <dbReference type="ARBA" id="ARBA00004141"/>
    </source>
</evidence>
<dbReference type="EMBL" id="BJMD01000011">
    <property type="protein sequence ID" value="GEB19281.1"/>
    <property type="molecule type" value="Genomic_DNA"/>
</dbReference>
<evidence type="ECO:0000256" key="4">
    <source>
        <dbReference type="ARBA" id="ARBA00022989"/>
    </source>
</evidence>
<organism evidence="8 9">
    <name type="scientific">Paenarthrobacter aurescens</name>
    <name type="common">Arthrobacter aurescens</name>
    <dbReference type="NCBI Taxonomy" id="43663"/>
    <lineage>
        <taxon>Bacteria</taxon>
        <taxon>Bacillati</taxon>
        <taxon>Actinomycetota</taxon>
        <taxon>Actinomycetes</taxon>
        <taxon>Micrococcales</taxon>
        <taxon>Micrococcaceae</taxon>
        <taxon>Paenarthrobacter</taxon>
    </lineage>
</organism>
<dbReference type="PRINTS" id="PR01840">
    <property type="entry name" value="TATCFAMILY"/>
</dbReference>
<evidence type="ECO:0000256" key="3">
    <source>
        <dbReference type="ARBA" id="ARBA00022927"/>
    </source>
</evidence>
<dbReference type="InterPro" id="IPR002033">
    <property type="entry name" value="TatC"/>
</dbReference>
<dbReference type="PANTHER" id="PTHR30371:SF0">
    <property type="entry name" value="SEC-INDEPENDENT PROTEIN TRANSLOCASE PROTEIN TATC, CHLOROPLASTIC-RELATED"/>
    <property type="match status" value="1"/>
</dbReference>
<feature type="transmembrane region" description="Helical" evidence="7">
    <location>
        <begin position="203"/>
        <end position="221"/>
    </location>
</feature>
<dbReference type="GO" id="GO:0009977">
    <property type="term" value="F:proton motive force dependent protein transmembrane transporter activity"/>
    <property type="evidence" value="ECO:0007669"/>
    <property type="project" value="TreeGrafter"/>
</dbReference>
<gene>
    <name evidence="7 8" type="primary">tatC</name>
    <name evidence="8" type="ORF">AAU01_20360</name>
</gene>
<dbReference type="Pfam" id="PF00902">
    <property type="entry name" value="TatC"/>
    <property type="match status" value="1"/>
</dbReference>